<name>A0A7J3SKK9_9CREN</name>
<dbReference type="AlphaFoldDB" id="A0A7J3SKK9"/>
<evidence type="ECO:0008006" key="2">
    <source>
        <dbReference type="Google" id="ProtNLM"/>
    </source>
</evidence>
<proteinExistence type="predicted"/>
<dbReference type="EMBL" id="DTLS01000077">
    <property type="protein sequence ID" value="HGZ60114.1"/>
    <property type="molecule type" value="Genomic_DNA"/>
</dbReference>
<comment type="caution">
    <text evidence="1">The sequence shown here is derived from an EMBL/GenBank/DDBJ whole genome shotgun (WGS) entry which is preliminary data.</text>
</comment>
<organism evidence="1">
    <name type="scientific">Fervidicoccus fontis</name>
    <dbReference type="NCBI Taxonomy" id="683846"/>
    <lineage>
        <taxon>Archaea</taxon>
        <taxon>Thermoproteota</taxon>
        <taxon>Thermoprotei</taxon>
        <taxon>Fervidicoccales</taxon>
        <taxon>Fervidicoccaceae</taxon>
        <taxon>Fervidicoccus</taxon>
    </lineage>
</organism>
<sequence length="155" mass="16753">MKIAIALHDVSSTSRLADFVRTLLAFDLNIDMVVFSRVSGAAAQYGLAEASKTLFKKGIRFLILQDIEDYHDVFGGYKVIQYSASYGKPISSSSDLGLSDEDKVILMFSGSDVGFSSKEMIEGSIAIRSSGAPRELPPESALGIVLNLLSKIKLI</sequence>
<dbReference type="Pfam" id="PF09895">
    <property type="entry name" value="DUF2122"/>
    <property type="match status" value="1"/>
</dbReference>
<protein>
    <recommendedName>
        <fullName evidence="2">Exonuclease</fullName>
    </recommendedName>
</protein>
<evidence type="ECO:0000313" key="1">
    <source>
        <dbReference type="EMBL" id="HGZ60114.1"/>
    </source>
</evidence>
<accession>A0A7J3SKK9</accession>
<dbReference type="InterPro" id="IPR018665">
    <property type="entry name" value="DUF2122_RecB-nuclease-rel"/>
</dbReference>
<gene>
    <name evidence="1" type="ORF">ENW83_02760</name>
</gene>
<reference evidence="1" key="1">
    <citation type="journal article" date="2020" name="mSystems">
        <title>Genome- and Community-Level Interaction Insights into Carbon Utilization and Element Cycling Functions of Hydrothermarchaeota in Hydrothermal Sediment.</title>
        <authorList>
            <person name="Zhou Z."/>
            <person name="Liu Y."/>
            <person name="Xu W."/>
            <person name="Pan J."/>
            <person name="Luo Z.H."/>
            <person name="Li M."/>
        </authorList>
    </citation>
    <scope>NUCLEOTIDE SEQUENCE [LARGE SCALE GENOMIC DNA]</scope>
    <source>
        <strain evidence="1">SpSt-885</strain>
    </source>
</reference>